<dbReference type="Proteomes" id="UP000485058">
    <property type="component" value="Unassembled WGS sequence"/>
</dbReference>
<evidence type="ECO:0000313" key="2">
    <source>
        <dbReference type="Proteomes" id="UP000485058"/>
    </source>
</evidence>
<reference evidence="1 2" key="1">
    <citation type="submission" date="2020-02" db="EMBL/GenBank/DDBJ databases">
        <title>Draft genome sequence of Haematococcus lacustris strain NIES-144.</title>
        <authorList>
            <person name="Morimoto D."/>
            <person name="Nakagawa S."/>
            <person name="Yoshida T."/>
            <person name="Sawayama S."/>
        </authorList>
    </citation>
    <scope>NUCLEOTIDE SEQUENCE [LARGE SCALE GENOMIC DNA]</scope>
    <source>
        <strain evidence="1 2">NIES-144</strain>
    </source>
</reference>
<gene>
    <name evidence="1" type="ORF">HaLaN_25855</name>
</gene>
<comment type="caution">
    <text evidence="1">The sequence shown here is derived from an EMBL/GenBank/DDBJ whole genome shotgun (WGS) entry which is preliminary data.</text>
</comment>
<sequence>MAASCSVVREKGELWEEYKEQLEGRVLYRPGKEARVGVVIHCQYHDYVSQYAPFYMVRWDGEQVTCAEPLDEVLRCLTDTFAPERWVPIDLRLAQANGWHRPEQEQMAMLCALVKRQAEDAGSRPGPPTASDASSDTAIAPAAVPGRSWEAGARPEALAGRKISYCDRAVFVQTGAAANGQGLFTK</sequence>
<feature type="non-terminal residue" evidence="1">
    <location>
        <position position="186"/>
    </location>
</feature>
<accession>A0A6A0A557</accession>
<protein>
    <submittedName>
        <fullName evidence="1">Uncharacterized protein</fullName>
    </submittedName>
</protein>
<organism evidence="1 2">
    <name type="scientific">Haematococcus lacustris</name>
    <name type="common">Green alga</name>
    <name type="synonym">Haematococcus pluvialis</name>
    <dbReference type="NCBI Taxonomy" id="44745"/>
    <lineage>
        <taxon>Eukaryota</taxon>
        <taxon>Viridiplantae</taxon>
        <taxon>Chlorophyta</taxon>
        <taxon>core chlorophytes</taxon>
        <taxon>Chlorophyceae</taxon>
        <taxon>CS clade</taxon>
        <taxon>Chlamydomonadales</taxon>
        <taxon>Haematococcaceae</taxon>
        <taxon>Haematococcus</taxon>
    </lineage>
</organism>
<evidence type="ECO:0000313" key="1">
    <source>
        <dbReference type="EMBL" id="GFH27522.1"/>
    </source>
</evidence>
<feature type="non-terminal residue" evidence="1">
    <location>
        <position position="1"/>
    </location>
</feature>
<dbReference type="AlphaFoldDB" id="A0A6A0A557"/>
<keyword evidence="2" id="KW-1185">Reference proteome</keyword>
<dbReference type="EMBL" id="BLLF01003507">
    <property type="protein sequence ID" value="GFH27522.1"/>
    <property type="molecule type" value="Genomic_DNA"/>
</dbReference>
<proteinExistence type="predicted"/>
<name>A0A6A0A557_HAELA</name>